<feature type="compositionally biased region" description="Polar residues" evidence="1">
    <location>
        <begin position="249"/>
        <end position="263"/>
    </location>
</feature>
<dbReference type="EMBL" id="JACCJB010000002">
    <property type="protein sequence ID" value="KAF6230268.1"/>
    <property type="molecule type" value="Genomic_DNA"/>
</dbReference>
<evidence type="ECO:0000313" key="3">
    <source>
        <dbReference type="Proteomes" id="UP000593566"/>
    </source>
</evidence>
<dbReference type="GeneID" id="59333015"/>
<feature type="compositionally biased region" description="Low complexity" evidence="1">
    <location>
        <begin position="34"/>
        <end position="47"/>
    </location>
</feature>
<feature type="compositionally biased region" description="Basic and acidic residues" evidence="1">
    <location>
        <begin position="100"/>
        <end position="112"/>
    </location>
</feature>
<feature type="compositionally biased region" description="Polar residues" evidence="1">
    <location>
        <begin position="57"/>
        <end position="75"/>
    </location>
</feature>
<accession>A0A8H6FKQ5</accession>
<name>A0A8H6FKQ5_9LECA</name>
<dbReference type="RefSeq" id="XP_037157525.1">
    <property type="nucleotide sequence ID" value="XM_037295524.1"/>
</dbReference>
<protein>
    <submittedName>
        <fullName evidence="2">Uncharacterized protein</fullName>
    </submittedName>
</protein>
<feature type="compositionally biased region" description="Polar residues" evidence="1">
    <location>
        <begin position="7"/>
        <end position="18"/>
    </location>
</feature>
<dbReference type="Proteomes" id="UP000593566">
    <property type="component" value="Unassembled WGS sequence"/>
</dbReference>
<proteinExistence type="predicted"/>
<organism evidence="2 3">
    <name type="scientific">Letharia lupina</name>
    <dbReference type="NCBI Taxonomy" id="560253"/>
    <lineage>
        <taxon>Eukaryota</taxon>
        <taxon>Fungi</taxon>
        <taxon>Dikarya</taxon>
        <taxon>Ascomycota</taxon>
        <taxon>Pezizomycotina</taxon>
        <taxon>Lecanoromycetes</taxon>
        <taxon>OSLEUM clade</taxon>
        <taxon>Lecanoromycetidae</taxon>
        <taxon>Lecanorales</taxon>
        <taxon>Lecanorineae</taxon>
        <taxon>Parmeliaceae</taxon>
        <taxon>Letharia</taxon>
    </lineage>
</organism>
<gene>
    <name evidence="2" type="ORF">HO133_004608</name>
</gene>
<evidence type="ECO:0000256" key="1">
    <source>
        <dbReference type="SAM" id="MobiDB-lite"/>
    </source>
</evidence>
<feature type="region of interest" description="Disordered" evidence="1">
    <location>
        <begin position="1"/>
        <end position="263"/>
    </location>
</feature>
<feature type="compositionally biased region" description="Polar residues" evidence="1">
    <location>
        <begin position="138"/>
        <end position="162"/>
    </location>
</feature>
<keyword evidence="3" id="KW-1185">Reference proteome</keyword>
<feature type="compositionally biased region" description="Basic and acidic residues" evidence="1">
    <location>
        <begin position="220"/>
        <end position="229"/>
    </location>
</feature>
<sequence>MEMQGTPIGSTDQGMKNTSDPERYTNPTSEGAGAIASDSLAAESASSGGKFGENRDSNPSSVKGDHSTLNNTDTSGAKVLAPASNAAEREEHEALEETPDEAKGSHGKKYPEGADGQSDIPGHSLDGKPASGLRGVTGPSSSMGTSGQMAGSENKSGPTENTFKGEGGADVDAAPGYVASVESEANRSGKPKGKNITEGGFDDDPSNNASFTSEIGSENDPGRKAEGDMQKMAQSASGGTGPRQAPGESDNSQYDVLDTDQSA</sequence>
<evidence type="ECO:0000313" key="2">
    <source>
        <dbReference type="EMBL" id="KAF6230268.1"/>
    </source>
</evidence>
<feature type="compositionally biased region" description="Polar residues" evidence="1">
    <location>
        <begin position="206"/>
        <end position="216"/>
    </location>
</feature>
<comment type="caution">
    <text evidence="2">The sequence shown here is derived from an EMBL/GenBank/DDBJ whole genome shotgun (WGS) entry which is preliminary data.</text>
</comment>
<reference evidence="2 3" key="1">
    <citation type="journal article" date="2020" name="Genomics">
        <title>Complete, high-quality genomes from long-read metagenomic sequencing of two wolf lichen thalli reveals enigmatic genome architecture.</title>
        <authorList>
            <person name="McKenzie S.K."/>
            <person name="Walston R.F."/>
            <person name="Allen J.L."/>
        </authorList>
    </citation>
    <scope>NUCLEOTIDE SEQUENCE [LARGE SCALE GENOMIC DNA]</scope>
    <source>
        <strain evidence="2">WasteWater1</strain>
    </source>
</reference>
<dbReference type="AlphaFoldDB" id="A0A8H6FKQ5"/>